<evidence type="ECO:0000256" key="8">
    <source>
        <dbReference type="ARBA" id="ARBA00022741"/>
    </source>
</evidence>
<dbReference type="InterPro" id="IPR024894">
    <property type="entry name" value="Pantoate_ligase/cytidylate_kin"/>
</dbReference>
<dbReference type="NCBIfam" id="TIGR00125">
    <property type="entry name" value="cyt_tran_rel"/>
    <property type="match status" value="1"/>
</dbReference>
<dbReference type="FunFam" id="3.30.1300.10:FF:000001">
    <property type="entry name" value="Pantothenate synthetase"/>
    <property type="match status" value="1"/>
</dbReference>
<gene>
    <name evidence="15" type="primary">panC/cmk</name>
    <name evidence="17" type="ORF">AsFPU1_0834</name>
</gene>
<dbReference type="GO" id="GO:0004592">
    <property type="term" value="F:pantoate-beta-alanine ligase activity"/>
    <property type="evidence" value="ECO:0007669"/>
    <property type="project" value="UniProtKB-UniRule"/>
</dbReference>
<evidence type="ECO:0000313" key="17">
    <source>
        <dbReference type="EMBL" id="GBF79439.1"/>
    </source>
</evidence>
<evidence type="ECO:0000256" key="3">
    <source>
        <dbReference type="ARBA" id="ARBA00009427"/>
    </source>
</evidence>
<dbReference type="SUPFAM" id="SSF52540">
    <property type="entry name" value="P-loop containing nucleoside triphosphate hydrolases"/>
    <property type="match status" value="1"/>
</dbReference>
<dbReference type="RefSeq" id="WP_124977551.1">
    <property type="nucleotide sequence ID" value="NZ_BDQK01000002.1"/>
</dbReference>
<keyword evidence="9 15" id="KW-0418">Kinase</keyword>
<dbReference type="EC" id="2.7.4.25" evidence="15"/>
<evidence type="ECO:0000256" key="12">
    <source>
        <dbReference type="ARBA" id="ARBA00047615"/>
    </source>
</evidence>
<feature type="active site" description="Proton donor" evidence="15">
    <location>
        <position position="39"/>
    </location>
</feature>
<dbReference type="GO" id="GO:0005524">
    <property type="term" value="F:ATP binding"/>
    <property type="evidence" value="ECO:0007669"/>
    <property type="project" value="UniProtKB-UniRule"/>
</dbReference>
<dbReference type="InterPro" id="IPR014729">
    <property type="entry name" value="Rossmann-like_a/b/a_fold"/>
</dbReference>
<dbReference type="Proteomes" id="UP000287247">
    <property type="component" value="Unassembled WGS sequence"/>
</dbReference>
<feature type="domain" description="Cytidylate kinase" evidence="16">
    <location>
        <begin position="296"/>
        <end position="511"/>
    </location>
</feature>
<dbReference type="UniPathway" id="UPA00028">
    <property type="reaction ID" value="UER00005"/>
</dbReference>
<dbReference type="Pfam" id="PF02569">
    <property type="entry name" value="Pantoate_ligase"/>
    <property type="match status" value="1"/>
</dbReference>
<proteinExistence type="inferred from homology"/>
<dbReference type="InterPro" id="IPR027417">
    <property type="entry name" value="P-loop_NTPase"/>
</dbReference>
<evidence type="ECO:0000256" key="11">
    <source>
        <dbReference type="ARBA" id="ARBA00023268"/>
    </source>
</evidence>
<dbReference type="InterPro" id="IPR042176">
    <property type="entry name" value="Pantoate_ligase_C"/>
</dbReference>
<comment type="caution">
    <text evidence="17">The sequence shown here is derived from an EMBL/GenBank/DDBJ whole genome shotgun (WGS) entry which is preliminary data.</text>
</comment>
<keyword evidence="10 15" id="KW-0067">ATP-binding</keyword>
<dbReference type="InterPro" id="IPR003136">
    <property type="entry name" value="Cytidylate_kin"/>
</dbReference>
<dbReference type="InterPro" id="IPR004821">
    <property type="entry name" value="Cyt_trans-like"/>
</dbReference>
<evidence type="ECO:0000256" key="10">
    <source>
        <dbReference type="ARBA" id="ARBA00022840"/>
    </source>
</evidence>
<dbReference type="InterPro" id="IPR003721">
    <property type="entry name" value="Pantoate_ligase"/>
</dbReference>
<dbReference type="GO" id="GO:0015949">
    <property type="term" value="P:nucleobase-containing small molecule interconversion"/>
    <property type="evidence" value="ECO:0007669"/>
    <property type="project" value="TreeGrafter"/>
</dbReference>
<feature type="region of interest" description="Cytidylate kinase" evidence="15">
    <location>
        <begin position="288"/>
        <end position="513"/>
    </location>
</feature>
<feature type="region of interest" description="Pantoate--beta-alanine ligase" evidence="15">
    <location>
        <begin position="1"/>
        <end position="287"/>
    </location>
</feature>
<dbReference type="EMBL" id="BDQK01000002">
    <property type="protein sequence ID" value="GBF79439.1"/>
    <property type="molecule type" value="Genomic_DNA"/>
</dbReference>
<dbReference type="SUPFAM" id="SSF52374">
    <property type="entry name" value="Nucleotidylyl transferase"/>
    <property type="match status" value="1"/>
</dbReference>
<dbReference type="AlphaFoldDB" id="A0A401IDY9"/>
<dbReference type="Gene3D" id="3.30.1300.10">
    <property type="entry name" value="Pantoate-beta-alanine ligase, C-terminal domain"/>
    <property type="match status" value="1"/>
</dbReference>
<comment type="catalytic activity">
    <reaction evidence="12 15">
        <text>dCMP + ATP = dCDP + ADP</text>
        <dbReference type="Rhea" id="RHEA:25094"/>
        <dbReference type="ChEBI" id="CHEBI:30616"/>
        <dbReference type="ChEBI" id="CHEBI:57566"/>
        <dbReference type="ChEBI" id="CHEBI:58593"/>
        <dbReference type="ChEBI" id="CHEBI:456216"/>
        <dbReference type="EC" id="2.7.4.25"/>
    </reaction>
</comment>
<dbReference type="CDD" id="cd00560">
    <property type="entry name" value="PanC"/>
    <property type="match status" value="1"/>
</dbReference>
<dbReference type="Gene3D" id="3.40.50.300">
    <property type="entry name" value="P-loop containing nucleotide triphosphate hydrolases"/>
    <property type="match status" value="1"/>
</dbReference>
<comment type="function">
    <text evidence="15">Catalyzes the condensation of pantoate with beta-alanine in an ATP-dependent reaction via a pantoyl-adenylate intermediate.</text>
</comment>
<comment type="subcellular location">
    <subcellularLocation>
        <location evidence="15">Cytoplasm</location>
    </subcellularLocation>
</comment>
<dbReference type="OrthoDB" id="9773087at2"/>
<dbReference type="PANTHER" id="PTHR21299">
    <property type="entry name" value="CYTIDYLATE KINASE/PANTOATE-BETA-ALANINE LIGASE"/>
    <property type="match status" value="1"/>
</dbReference>
<dbReference type="HAMAP" id="MF_00238">
    <property type="entry name" value="Cytidyl_kinase_type1"/>
    <property type="match status" value="1"/>
</dbReference>
<keyword evidence="8 15" id="KW-0547">Nucleotide-binding</keyword>
<reference evidence="18" key="1">
    <citation type="submission" date="2017-05" db="EMBL/GenBank/DDBJ databases">
        <title>Physiological properties and genetic analysis related to exopolysaccharide production of fresh-water unicellular cyanobacterium Aphanothece sacrum, Suizenji Nori, that has been cultured as a food source in Japan.</title>
        <authorList>
            <person name="Kanesaki Y."/>
            <person name="Yoshikawa S."/>
            <person name="Ohki K."/>
        </authorList>
    </citation>
    <scope>NUCLEOTIDE SEQUENCE [LARGE SCALE GENOMIC DNA]</scope>
    <source>
        <strain evidence="18">FPU1</strain>
    </source>
</reference>
<evidence type="ECO:0000313" key="18">
    <source>
        <dbReference type="Proteomes" id="UP000287247"/>
    </source>
</evidence>
<dbReference type="NCBIfam" id="NF010004">
    <property type="entry name" value="PRK13477.1"/>
    <property type="match status" value="1"/>
</dbReference>
<dbReference type="GO" id="GO:0036430">
    <property type="term" value="F:CMP kinase activity"/>
    <property type="evidence" value="ECO:0007669"/>
    <property type="project" value="RHEA"/>
</dbReference>
<evidence type="ECO:0000256" key="2">
    <source>
        <dbReference type="ARBA" id="ARBA00009256"/>
    </source>
</evidence>
<keyword evidence="11 15" id="KW-0511">Multifunctional enzyme</keyword>
<evidence type="ECO:0000256" key="6">
    <source>
        <dbReference type="ARBA" id="ARBA00022655"/>
    </source>
</evidence>
<dbReference type="GO" id="GO:0005829">
    <property type="term" value="C:cytosol"/>
    <property type="evidence" value="ECO:0007669"/>
    <property type="project" value="TreeGrafter"/>
</dbReference>
<comment type="similarity">
    <text evidence="15">In the N-terminal section; belongs to the pantothenate synthetase family.</text>
</comment>
<dbReference type="NCBIfam" id="TIGR00018">
    <property type="entry name" value="panC"/>
    <property type="match status" value="1"/>
</dbReference>
<evidence type="ECO:0000256" key="13">
    <source>
        <dbReference type="ARBA" id="ARBA00048258"/>
    </source>
</evidence>
<keyword evidence="18" id="KW-1185">Reference proteome</keyword>
<feature type="binding site" evidence="15">
    <location>
        <begin position="32"/>
        <end position="39"/>
    </location>
    <ligand>
        <name>ATP</name>
        <dbReference type="ChEBI" id="CHEBI:30616"/>
    </ligand>
</feature>
<feature type="binding site" evidence="15">
    <location>
        <position position="63"/>
    </location>
    <ligand>
        <name>(R)-pantoate</name>
        <dbReference type="ChEBI" id="CHEBI:15980"/>
    </ligand>
</feature>
<feature type="binding site" evidence="15">
    <location>
        <position position="63"/>
    </location>
    <ligand>
        <name>beta-alanine</name>
        <dbReference type="ChEBI" id="CHEBI:57966"/>
    </ligand>
</feature>
<comment type="similarity">
    <text evidence="15">In the C-terminal section; belongs to the cytidylate kinase family. Type 1 subfamily.</text>
</comment>
<evidence type="ECO:0000256" key="14">
    <source>
        <dbReference type="ARBA" id="ARBA00048478"/>
    </source>
</evidence>
<dbReference type="HAMAP" id="MF_00158">
    <property type="entry name" value="PanC"/>
    <property type="match status" value="1"/>
</dbReference>
<accession>A0A401IDY9</accession>
<keyword evidence="4 15" id="KW-0963">Cytoplasm</keyword>
<dbReference type="GO" id="GO:0036431">
    <property type="term" value="F:dCMP kinase activity"/>
    <property type="evidence" value="ECO:0007669"/>
    <property type="project" value="InterPro"/>
</dbReference>
<feature type="binding site" evidence="15">
    <location>
        <position position="163"/>
    </location>
    <ligand>
        <name>(R)-pantoate</name>
        <dbReference type="ChEBI" id="CHEBI:15980"/>
    </ligand>
</feature>
<evidence type="ECO:0000256" key="5">
    <source>
        <dbReference type="ARBA" id="ARBA00022598"/>
    </source>
</evidence>
<evidence type="ECO:0000256" key="9">
    <source>
        <dbReference type="ARBA" id="ARBA00022777"/>
    </source>
</evidence>
<evidence type="ECO:0000256" key="7">
    <source>
        <dbReference type="ARBA" id="ARBA00022679"/>
    </source>
</evidence>
<keyword evidence="5 15" id="KW-0436">Ligase</keyword>
<keyword evidence="7 15" id="KW-0808">Transferase</keyword>
<comment type="function">
    <text evidence="15">Catalyzes the transfer of a phosphate group from ATP to either CMP or dCMP to form CDP or dCDP and ADP, respectively.</text>
</comment>
<dbReference type="CDD" id="cd02020">
    <property type="entry name" value="CMPK"/>
    <property type="match status" value="1"/>
</dbReference>
<evidence type="ECO:0000256" key="4">
    <source>
        <dbReference type="ARBA" id="ARBA00022490"/>
    </source>
</evidence>
<comment type="similarity">
    <text evidence="3">Belongs to the cytidylate kinase family. Type 1 subfamily.</text>
</comment>
<evidence type="ECO:0000256" key="15">
    <source>
        <dbReference type="HAMAP-Rule" id="MF_01349"/>
    </source>
</evidence>
<comment type="catalytic activity">
    <reaction evidence="14 15">
        <text>CMP + ATP = CDP + ADP</text>
        <dbReference type="Rhea" id="RHEA:11600"/>
        <dbReference type="ChEBI" id="CHEBI:30616"/>
        <dbReference type="ChEBI" id="CHEBI:58069"/>
        <dbReference type="ChEBI" id="CHEBI:60377"/>
        <dbReference type="ChEBI" id="CHEBI:456216"/>
        <dbReference type="EC" id="2.7.4.25"/>
    </reaction>
</comment>
<keyword evidence="6 15" id="KW-0566">Pantothenate biosynthesis</keyword>
<feature type="binding site" evidence="15">
    <location>
        <position position="186"/>
    </location>
    <ligand>
        <name>ATP</name>
        <dbReference type="ChEBI" id="CHEBI:30616"/>
    </ligand>
</feature>
<protein>
    <recommendedName>
        <fullName evidence="15">Bifunctional pantoate ligase/cytidylate kinase</fullName>
    </recommendedName>
    <domain>
        <recommendedName>
            <fullName evidence="15">Pantothenate synthetase</fullName>
            <shortName evidence="15">PS</shortName>
            <ecNumber evidence="15">6.3.2.1</ecNumber>
        </recommendedName>
        <alternativeName>
            <fullName evidence="15">Pantoate--beta-alanine ligase</fullName>
        </alternativeName>
        <alternativeName>
            <fullName evidence="15">Pantoate-activating enzyme</fullName>
        </alternativeName>
    </domain>
    <domain>
        <recommendedName>
            <fullName evidence="15">Cytidylate kinase</fullName>
            <shortName evidence="15">CK</shortName>
            <ecNumber evidence="15">2.7.4.25</ecNumber>
        </recommendedName>
        <alternativeName>
            <fullName evidence="15">Cytidine monophosphate kinase</fullName>
            <shortName evidence="15">CMP kinase</shortName>
        </alternativeName>
    </domain>
</protein>
<evidence type="ECO:0000259" key="16">
    <source>
        <dbReference type="Pfam" id="PF02224"/>
    </source>
</evidence>
<feature type="binding site" evidence="15">
    <location>
        <begin position="157"/>
        <end position="160"/>
    </location>
    <ligand>
        <name>ATP</name>
        <dbReference type="ChEBI" id="CHEBI:30616"/>
    </ligand>
</feature>
<dbReference type="GO" id="GO:0006220">
    <property type="term" value="P:pyrimidine nucleotide metabolic process"/>
    <property type="evidence" value="ECO:0007669"/>
    <property type="project" value="UniProtKB-UniRule"/>
</dbReference>
<comment type="catalytic activity">
    <reaction evidence="13 15">
        <text>(R)-pantoate + beta-alanine + ATP = (R)-pantothenate + AMP + diphosphate + H(+)</text>
        <dbReference type="Rhea" id="RHEA:10912"/>
        <dbReference type="ChEBI" id="CHEBI:15378"/>
        <dbReference type="ChEBI" id="CHEBI:15980"/>
        <dbReference type="ChEBI" id="CHEBI:29032"/>
        <dbReference type="ChEBI" id="CHEBI:30616"/>
        <dbReference type="ChEBI" id="CHEBI:33019"/>
        <dbReference type="ChEBI" id="CHEBI:57966"/>
        <dbReference type="ChEBI" id="CHEBI:456215"/>
        <dbReference type="EC" id="6.3.2.1"/>
    </reaction>
</comment>
<organism evidence="17 18">
    <name type="scientific">Aphanothece sacrum FPU1</name>
    <dbReference type="NCBI Taxonomy" id="1920663"/>
    <lineage>
        <taxon>Bacteria</taxon>
        <taxon>Bacillati</taxon>
        <taxon>Cyanobacteriota</taxon>
        <taxon>Cyanophyceae</taxon>
        <taxon>Oscillatoriophycideae</taxon>
        <taxon>Chroococcales</taxon>
        <taxon>Aphanothecaceae</taxon>
        <taxon>Aphanothece</taxon>
    </lineage>
</organism>
<dbReference type="NCBIfam" id="TIGR00017">
    <property type="entry name" value="cmk"/>
    <property type="match status" value="1"/>
</dbReference>
<dbReference type="EC" id="6.3.2.1" evidence="15"/>
<dbReference type="Pfam" id="PF02224">
    <property type="entry name" value="Cytidylate_kin"/>
    <property type="match status" value="1"/>
</dbReference>
<dbReference type="PANTHER" id="PTHR21299:SF2">
    <property type="entry name" value="CYTIDYLATE KINASE"/>
    <property type="match status" value="1"/>
</dbReference>
<dbReference type="Gene3D" id="3.40.50.620">
    <property type="entry name" value="HUPs"/>
    <property type="match status" value="1"/>
</dbReference>
<sequence length="513" mass="56152">MNNLRVYRTVAGLRAHLEQLRSTQTIGLVPTMGALHQGHLSLISQAMAEVDLVVVSIFVNPLQFAPTEDLGQYPRQLEEDCQLCQTMGVDVVFAPSPEEMGMDTNTDVTSVTTTAVMPPHSMLSMLCGAVRPGHFPGVSTIVTKLFNIISPHVAYFGEKDAQQLAIIRRLVADLNLRIIIKGCAIVRESSGLAYSSRNQYLSQEEREQSLALFASLKQAQLAFAQGERQANALVETVKQVLALTPLVQVQYVDLVDPQTLTPLEQVEDQGLLAIAAYVGSTRLIDNVMLRVRQPIIAIDGPAGAGKSTVTRRVAQALNLVYLDTGAMYRAIAWLVLQSGVELSDYGAIAELVSQAKLEFLPPFEGKPPQIYINGQDISQAIRTPQVTALVSPLSAQASVRAKLVAYQQQLGKKGGIVAEGRDIGTNVFPDAEVKIYLTASVQERARRRLLDFQAQGEENMSLEQLEHDIEQRDYLDSNRCLAPLRKAVDAIEINTDGLSIEEVIDKILNVCPK</sequence>
<feature type="binding site" evidence="15">
    <location>
        <begin position="194"/>
        <end position="197"/>
    </location>
    <ligand>
        <name>ATP</name>
        <dbReference type="ChEBI" id="CHEBI:30616"/>
    </ligand>
</feature>
<dbReference type="GO" id="GO:0015940">
    <property type="term" value="P:pantothenate biosynthetic process"/>
    <property type="evidence" value="ECO:0007669"/>
    <property type="project" value="UniProtKB-UniRule"/>
</dbReference>
<dbReference type="HAMAP" id="MF_01349">
    <property type="entry name" value="PanCY"/>
    <property type="match status" value="1"/>
</dbReference>
<dbReference type="InterPro" id="IPR011994">
    <property type="entry name" value="Cytidylate_kinase_dom"/>
</dbReference>
<comment type="similarity">
    <text evidence="2">Belongs to the pantothenate synthetase family.</text>
</comment>
<name>A0A401IDY9_APHSA</name>
<evidence type="ECO:0000256" key="1">
    <source>
        <dbReference type="ARBA" id="ARBA00004990"/>
    </source>
</evidence>
<comment type="pathway">
    <text evidence="1 15">Cofactor biosynthesis; (R)-pantothenate biosynthesis; (R)-pantothenate from (R)-pantoate and beta-alanine: step 1/1.</text>
</comment>